<evidence type="ECO:0000313" key="5">
    <source>
        <dbReference type="Proteomes" id="UP000011585"/>
    </source>
</evidence>
<evidence type="ECO:0000313" key="3">
    <source>
        <dbReference type="EMBL" id="ELY30262.1"/>
    </source>
</evidence>
<keyword evidence="4" id="KW-1185">Reference proteome</keyword>
<dbReference type="Proteomes" id="UP000011585">
    <property type="component" value="Unassembled WGS sequence"/>
</dbReference>
<dbReference type="EMBL" id="AOHT01000010">
    <property type="protein sequence ID" value="ELY30262.1"/>
    <property type="molecule type" value="Genomic_DNA"/>
</dbReference>
<dbReference type="Proteomes" id="UP000006663">
    <property type="component" value="Chromosome"/>
</dbReference>
<name>E4NQR5_HALBP</name>
<accession>E4NQR5</accession>
<sequence>MTYDRPTLETYGTVHEQTQTYNDYDASIPPKQYES</sequence>
<gene>
    <name evidence="2" type="ordered locus">Hbor_11630</name>
    <name evidence="3" type="ORF">C499_03313</name>
</gene>
<evidence type="ECO:0000313" key="2">
    <source>
        <dbReference type="EMBL" id="ADQ66753.1"/>
    </source>
</evidence>
<dbReference type="HOGENOM" id="CLU_3362491_0_0_2"/>
<evidence type="ECO:0000313" key="4">
    <source>
        <dbReference type="Proteomes" id="UP000006663"/>
    </source>
</evidence>
<feature type="region of interest" description="Disordered" evidence="1">
    <location>
        <begin position="1"/>
        <end position="35"/>
    </location>
</feature>
<evidence type="ECO:0000256" key="1">
    <source>
        <dbReference type="SAM" id="MobiDB-lite"/>
    </source>
</evidence>
<dbReference type="AlphaFoldDB" id="E4NQR5"/>
<protein>
    <submittedName>
        <fullName evidence="2">Uncharacterized protein</fullName>
    </submittedName>
</protein>
<dbReference type="EMBL" id="CP001690">
    <property type="protein sequence ID" value="ADQ66753.1"/>
    <property type="molecule type" value="Genomic_DNA"/>
</dbReference>
<reference evidence="3 5" key="2">
    <citation type="journal article" date="2014" name="PLoS Genet.">
        <title>Phylogenetically driven sequencing of extremely halophilic archaea reveals strategies for static and dynamic osmo-response.</title>
        <authorList>
            <person name="Becker E.A."/>
            <person name="Seitzer P.M."/>
            <person name="Tritt A."/>
            <person name="Larsen D."/>
            <person name="Krusor M."/>
            <person name="Yao A.I."/>
            <person name="Wu D."/>
            <person name="Madern D."/>
            <person name="Eisen J.A."/>
            <person name="Darling A.E."/>
            <person name="Facciotti M.T."/>
        </authorList>
    </citation>
    <scope>NUCLEOTIDE SEQUENCE [LARGE SCALE GENOMIC DNA]</scope>
    <source>
        <strain evidence="3 5">DSM 11551</strain>
    </source>
</reference>
<reference evidence="2 4" key="1">
    <citation type="journal article" date="2009" name="Stand. Genomic Sci.">
        <title>Complete genome sequence of Halogeometricum borinquense type strain (PR3).</title>
        <authorList>
            <person name="Malfatti S."/>
            <person name="Tindall B.J."/>
            <person name="Schneider S."/>
            <person name="Fahnrich R."/>
            <person name="Lapidus A."/>
            <person name="Labuttii K."/>
            <person name="Copeland A."/>
            <person name="Glavina Del Rio T."/>
            <person name="Nolan M."/>
            <person name="Chen F."/>
            <person name="Lucas S."/>
            <person name="Tice H."/>
            <person name="Cheng J.F."/>
            <person name="Bruce D."/>
            <person name="Goodwin L."/>
            <person name="Pitluck S."/>
            <person name="Anderson I."/>
            <person name="Pati A."/>
            <person name="Ivanova N."/>
            <person name="Mavromatis K."/>
            <person name="Chen A."/>
            <person name="Palaniappan K."/>
            <person name="D'haeseleer P."/>
            <person name="Goker M."/>
            <person name="Bristow J."/>
            <person name="Eisen J.A."/>
            <person name="Markowitz V."/>
            <person name="Hugenholtz P."/>
            <person name="Kyrpides N.C."/>
            <person name="Klenk H.P."/>
            <person name="Chain P."/>
        </authorList>
    </citation>
    <scope>NUCLEOTIDE SEQUENCE [LARGE SCALE GENOMIC DNA]</scope>
    <source>
        <strain evidence="4">ATCC 700274 / DSM 11551 / JCM 10706 / KCTC 4070 / PR3</strain>
        <strain evidence="2">PR 3</strain>
    </source>
</reference>
<organism evidence="2 4">
    <name type="scientific">Halogeometricum borinquense (strain ATCC 700274 / DSM 11551 / JCM 10706 / KCTC 4070 / PR3)</name>
    <dbReference type="NCBI Taxonomy" id="469382"/>
    <lineage>
        <taxon>Archaea</taxon>
        <taxon>Methanobacteriati</taxon>
        <taxon>Methanobacteriota</taxon>
        <taxon>Stenosarchaea group</taxon>
        <taxon>Halobacteria</taxon>
        <taxon>Halobacteriales</taxon>
        <taxon>Haloferacaceae</taxon>
        <taxon>Halogeometricum</taxon>
    </lineage>
</organism>
<dbReference type="KEGG" id="hbo:Hbor_11630"/>
<proteinExistence type="predicted"/>